<accession>A0ABP7XH09</accession>
<dbReference type="SUPFAM" id="SSF53756">
    <property type="entry name" value="UDP-Glycosyltransferase/glycogen phosphorylase"/>
    <property type="match status" value="1"/>
</dbReference>
<dbReference type="Pfam" id="PF04464">
    <property type="entry name" value="Glyphos_transf"/>
    <property type="match status" value="1"/>
</dbReference>
<keyword evidence="8" id="KW-1185">Reference proteome</keyword>
<dbReference type="InterPro" id="IPR043149">
    <property type="entry name" value="TagF_N"/>
</dbReference>
<gene>
    <name evidence="7" type="ORF">GCM10022215_11420</name>
</gene>
<dbReference type="Gene3D" id="3.40.50.12580">
    <property type="match status" value="1"/>
</dbReference>
<dbReference type="InterPro" id="IPR051612">
    <property type="entry name" value="Teichoic_Acid_Biosynth"/>
</dbReference>
<sequence>MTASLRAWVLRVALPHLVRWARLVTPRRRLVVVCGVPSTEGNVVELVRALQRRYEGRIVWLDPPSAAFRAAQGVEVDGFPRYSRQGVIAYLTAEAVFFTHGLFGMPRRVPRKATVNVWHGSGMKVMPRSLLAERRVGGPAADLLVSGARVWGDYYAGLSDLDPRTEVAVVGNPRVDALVRPVAAERWKALGIDPQTPLIVWMPTFRVSTGAHEGAGWSDVAGGEAAGVAELGALLAEVCAAHGVTFVVKAHPLDAAARTIAGAVQIGDADLEAAGLALYELLGGADALVSDASSVWTDYLLLDRPIGFIFPDAEEYRAGRGIQPDDALDFLPGPMISGRAEAEEFVAEVLGDDAARGPGAALRARSRERFGIEGITAGGSADGVLDALAALPFPVAARLSR</sequence>
<dbReference type="InterPro" id="IPR007554">
    <property type="entry name" value="Glycerophosphate_synth"/>
</dbReference>
<proteinExistence type="inferred from homology"/>
<evidence type="ECO:0000256" key="3">
    <source>
        <dbReference type="ARBA" id="ARBA00022475"/>
    </source>
</evidence>
<comment type="similarity">
    <text evidence="2">Belongs to the CDP-glycerol glycerophosphotransferase family.</text>
</comment>
<evidence type="ECO:0000256" key="2">
    <source>
        <dbReference type="ARBA" id="ARBA00010488"/>
    </source>
</evidence>
<keyword evidence="6" id="KW-0472">Membrane</keyword>
<dbReference type="RefSeq" id="WP_344732299.1">
    <property type="nucleotide sequence ID" value="NZ_BAAAZH010000010.1"/>
</dbReference>
<keyword evidence="4" id="KW-0808">Transferase</keyword>
<evidence type="ECO:0000256" key="5">
    <source>
        <dbReference type="ARBA" id="ARBA00022944"/>
    </source>
</evidence>
<dbReference type="Proteomes" id="UP001501495">
    <property type="component" value="Unassembled WGS sequence"/>
</dbReference>
<evidence type="ECO:0000313" key="7">
    <source>
        <dbReference type="EMBL" id="GAA4113857.1"/>
    </source>
</evidence>
<comment type="subcellular location">
    <subcellularLocation>
        <location evidence="1">Cell membrane</location>
        <topology evidence="1">Peripheral membrane protein</topology>
    </subcellularLocation>
</comment>
<name>A0ABP7XH09_9ACTN</name>
<dbReference type="PANTHER" id="PTHR37316">
    <property type="entry name" value="TEICHOIC ACID GLYCEROL-PHOSPHATE PRIMASE"/>
    <property type="match status" value="1"/>
</dbReference>
<evidence type="ECO:0000256" key="1">
    <source>
        <dbReference type="ARBA" id="ARBA00004202"/>
    </source>
</evidence>
<evidence type="ECO:0000256" key="4">
    <source>
        <dbReference type="ARBA" id="ARBA00022679"/>
    </source>
</evidence>
<keyword evidence="3" id="KW-1003">Cell membrane</keyword>
<keyword evidence="5" id="KW-0777">Teichoic acid biosynthesis</keyword>
<dbReference type="EMBL" id="BAAAZH010000010">
    <property type="protein sequence ID" value="GAA4113857.1"/>
    <property type="molecule type" value="Genomic_DNA"/>
</dbReference>
<organism evidence="7 8">
    <name type="scientific">Nocardioides fonticola</name>
    <dbReference type="NCBI Taxonomy" id="450363"/>
    <lineage>
        <taxon>Bacteria</taxon>
        <taxon>Bacillati</taxon>
        <taxon>Actinomycetota</taxon>
        <taxon>Actinomycetes</taxon>
        <taxon>Propionibacteriales</taxon>
        <taxon>Nocardioidaceae</taxon>
        <taxon>Nocardioides</taxon>
    </lineage>
</organism>
<comment type="caution">
    <text evidence="7">The sequence shown here is derived from an EMBL/GenBank/DDBJ whole genome shotgun (WGS) entry which is preliminary data.</text>
</comment>
<dbReference type="Gene3D" id="3.40.50.11820">
    <property type="match status" value="1"/>
</dbReference>
<dbReference type="PANTHER" id="PTHR37316:SF3">
    <property type="entry name" value="TEICHOIC ACID GLYCEROL-PHOSPHATE TRANSFERASE"/>
    <property type="match status" value="1"/>
</dbReference>
<protein>
    <submittedName>
        <fullName evidence="7">CDP-glycerol glycerophosphotransferase family protein</fullName>
    </submittedName>
</protein>
<reference evidence="8" key="1">
    <citation type="journal article" date="2019" name="Int. J. Syst. Evol. Microbiol.">
        <title>The Global Catalogue of Microorganisms (GCM) 10K type strain sequencing project: providing services to taxonomists for standard genome sequencing and annotation.</title>
        <authorList>
            <consortium name="The Broad Institute Genomics Platform"/>
            <consortium name="The Broad Institute Genome Sequencing Center for Infectious Disease"/>
            <person name="Wu L."/>
            <person name="Ma J."/>
        </authorList>
    </citation>
    <scope>NUCLEOTIDE SEQUENCE [LARGE SCALE GENOMIC DNA]</scope>
    <source>
        <strain evidence="8">JCM 16703</strain>
    </source>
</reference>
<evidence type="ECO:0000313" key="8">
    <source>
        <dbReference type="Proteomes" id="UP001501495"/>
    </source>
</evidence>
<evidence type="ECO:0000256" key="6">
    <source>
        <dbReference type="ARBA" id="ARBA00023136"/>
    </source>
</evidence>
<dbReference type="InterPro" id="IPR043148">
    <property type="entry name" value="TagF_C"/>
</dbReference>